<evidence type="ECO:0000256" key="15">
    <source>
        <dbReference type="RuleBase" id="RU362096"/>
    </source>
</evidence>
<dbReference type="EMBL" id="AY063749">
    <property type="protein sequence ID" value="AAL50111.1"/>
    <property type="molecule type" value="mRNA"/>
</dbReference>
<evidence type="ECO:0000256" key="8">
    <source>
        <dbReference type="ARBA" id="ARBA00022999"/>
    </source>
</evidence>
<feature type="domain" description="SH3" evidence="18">
    <location>
        <begin position="60"/>
        <end position="120"/>
    </location>
</feature>
<feature type="domain" description="Protein kinase" evidence="19">
    <location>
        <begin position="246"/>
        <end position="500"/>
    </location>
</feature>
<dbReference type="HOGENOM" id="CLU_812780_0_0_1"/>
<dbReference type="Gene3D" id="3.30.505.10">
    <property type="entry name" value="SH2 domain"/>
    <property type="match status" value="1"/>
</dbReference>
<dbReference type="InterPro" id="IPR036860">
    <property type="entry name" value="SH2_dom_sf"/>
</dbReference>
<dbReference type="SUPFAM" id="SSF55550">
    <property type="entry name" value="SH2 domain"/>
    <property type="match status" value="1"/>
</dbReference>
<dbReference type="Pfam" id="PF00018">
    <property type="entry name" value="SH3_1"/>
    <property type="match status" value="1"/>
</dbReference>
<keyword evidence="8 12" id="KW-0727">SH2 domain</keyword>
<dbReference type="CDD" id="cd09933">
    <property type="entry name" value="SH2_Src_family"/>
    <property type="match status" value="1"/>
</dbReference>
<evidence type="ECO:0000256" key="2">
    <source>
        <dbReference type="ARBA" id="ARBA00022553"/>
    </source>
</evidence>
<dbReference type="PROSITE" id="PS00109">
    <property type="entry name" value="PROTEIN_KINASE_TYR"/>
    <property type="match status" value="1"/>
</dbReference>
<dbReference type="PRINTS" id="PR00401">
    <property type="entry name" value="SH2DOMAIN"/>
</dbReference>
<reference evidence="21" key="3">
    <citation type="submission" date="2021-01" db="UniProtKB">
        <authorList>
            <consortium name="EnsemblMetazoa"/>
        </authorList>
    </citation>
    <scope>IDENTIFICATION</scope>
</reference>
<dbReference type="InterPro" id="IPR000980">
    <property type="entry name" value="SH2"/>
</dbReference>
<dbReference type="Gene3D" id="1.10.510.10">
    <property type="entry name" value="Transferase(Phosphotransferase) domain 1"/>
    <property type="match status" value="1"/>
</dbReference>
<keyword evidence="3 15" id="KW-0808">Transferase</keyword>
<dbReference type="SMART" id="SM00219">
    <property type="entry name" value="TyrKc"/>
    <property type="match status" value="1"/>
</dbReference>
<evidence type="ECO:0000256" key="3">
    <source>
        <dbReference type="ARBA" id="ARBA00022679"/>
    </source>
</evidence>
<dbReference type="GeneID" id="373472"/>
<dbReference type="InterPro" id="IPR008266">
    <property type="entry name" value="Tyr_kinase_AS"/>
</dbReference>
<dbReference type="STRING" id="7668.Q8WQM5"/>
<feature type="region of interest" description="Disordered" evidence="16">
    <location>
        <begin position="1"/>
        <end position="57"/>
    </location>
</feature>
<dbReference type="PROSITE" id="PS50011">
    <property type="entry name" value="PROTEIN_KINASE_DOM"/>
    <property type="match status" value="1"/>
</dbReference>
<comment type="catalytic activity">
    <reaction evidence="11 15">
        <text>L-tyrosyl-[protein] + ATP = O-phospho-L-tyrosyl-[protein] + ADP + H(+)</text>
        <dbReference type="Rhea" id="RHEA:10596"/>
        <dbReference type="Rhea" id="RHEA-COMP:10136"/>
        <dbReference type="Rhea" id="RHEA-COMP:20101"/>
        <dbReference type="ChEBI" id="CHEBI:15378"/>
        <dbReference type="ChEBI" id="CHEBI:30616"/>
        <dbReference type="ChEBI" id="CHEBI:46858"/>
        <dbReference type="ChEBI" id="CHEBI:61978"/>
        <dbReference type="ChEBI" id="CHEBI:456216"/>
        <dbReference type="EC" id="2.7.10.2"/>
    </reaction>
</comment>
<dbReference type="OrthoDB" id="4062651at2759"/>
<comment type="similarity">
    <text evidence="15">Belongs to the protein kinase superfamily. Tyr protein kinase family.</text>
</comment>
<dbReference type="PRINTS" id="PR00452">
    <property type="entry name" value="SH3DOMAIN"/>
</dbReference>
<dbReference type="GO" id="GO:0005102">
    <property type="term" value="F:signaling receptor binding"/>
    <property type="evidence" value="ECO:0000318"/>
    <property type="project" value="GO_Central"/>
</dbReference>
<evidence type="ECO:0000256" key="6">
    <source>
        <dbReference type="ARBA" id="ARBA00022777"/>
    </source>
</evidence>
<evidence type="ECO:0000256" key="1">
    <source>
        <dbReference type="ARBA" id="ARBA00022443"/>
    </source>
</evidence>
<dbReference type="Gene3D" id="2.30.30.40">
    <property type="entry name" value="SH3 Domains"/>
    <property type="match status" value="1"/>
</dbReference>
<dbReference type="CTD" id="373472"/>
<dbReference type="FunFam" id="3.30.200.20:FF:000036">
    <property type="entry name" value="Tyrosine-protein kinase"/>
    <property type="match status" value="1"/>
</dbReference>
<feature type="compositionally biased region" description="Polar residues" evidence="16">
    <location>
        <begin position="19"/>
        <end position="43"/>
    </location>
</feature>
<reference evidence="20" key="1">
    <citation type="journal article" date="2003" name="Dev. Biol.">
        <title>Function of a sea urchin egg Src family kinase in initiating Ca2+ release at fertilization.</title>
        <authorList>
            <person name="Giusti A.F."/>
            <person name="O'Neill F.J."/>
            <person name="Yamasu K."/>
            <person name="Foltz K.R."/>
            <person name="Jaffe L.A."/>
        </authorList>
    </citation>
    <scope>NUCLEOTIDE SEQUENCE</scope>
</reference>
<keyword evidence="22" id="KW-1185">Reference proteome</keyword>
<evidence type="ECO:0000256" key="5">
    <source>
        <dbReference type="ARBA" id="ARBA00022741"/>
    </source>
</evidence>
<keyword evidence="6 15" id="KW-0418">Kinase</keyword>
<evidence type="ECO:0000256" key="14">
    <source>
        <dbReference type="PROSITE-ProRule" id="PRU10141"/>
    </source>
</evidence>
<dbReference type="GO" id="GO:0007169">
    <property type="term" value="P:cell surface receptor protein tyrosine kinase signaling pathway"/>
    <property type="evidence" value="ECO:0000318"/>
    <property type="project" value="GO_Central"/>
</dbReference>
<dbReference type="PROSITE" id="PS00107">
    <property type="entry name" value="PROTEIN_KINASE_ATP"/>
    <property type="match status" value="1"/>
</dbReference>
<dbReference type="GO" id="GO:0005886">
    <property type="term" value="C:plasma membrane"/>
    <property type="evidence" value="ECO:0000318"/>
    <property type="project" value="GO_Central"/>
</dbReference>
<dbReference type="PROSITE" id="PS50002">
    <property type="entry name" value="SH3"/>
    <property type="match status" value="1"/>
</dbReference>
<evidence type="ECO:0000259" key="18">
    <source>
        <dbReference type="PROSITE" id="PS50002"/>
    </source>
</evidence>
<dbReference type="PRINTS" id="PR00109">
    <property type="entry name" value="TYRKINASE"/>
</dbReference>
<dbReference type="InterPro" id="IPR017441">
    <property type="entry name" value="Protein_kinase_ATP_BS"/>
</dbReference>
<dbReference type="InterPro" id="IPR001452">
    <property type="entry name" value="SH3_domain"/>
</dbReference>
<dbReference type="InterPro" id="IPR020635">
    <property type="entry name" value="Tyr_kinase_cat_dom"/>
</dbReference>
<keyword evidence="7 14" id="KW-0067">ATP-binding</keyword>
<dbReference type="SUPFAM" id="SSF56112">
    <property type="entry name" value="Protein kinase-like (PK-like)"/>
    <property type="match status" value="1"/>
</dbReference>
<dbReference type="Proteomes" id="UP000007110">
    <property type="component" value="Unassembled WGS sequence"/>
</dbReference>
<dbReference type="EC" id="2.7.10.2" evidence="15"/>
<evidence type="ECO:0000256" key="4">
    <source>
        <dbReference type="ARBA" id="ARBA00022707"/>
    </source>
</evidence>
<evidence type="ECO:0000256" key="10">
    <source>
        <dbReference type="ARBA" id="ARBA00023288"/>
    </source>
</evidence>
<evidence type="ECO:0000256" key="16">
    <source>
        <dbReference type="SAM" id="MobiDB-lite"/>
    </source>
</evidence>
<dbReference type="EnsemblMetazoa" id="NM_214618">
    <property type="protein sequence ID" value="NP_999783"/>
    <property type="gene ID" value="GeneID_373472"/>
</dbReference>
<dbReference type="GO" id="GO:0030154">
    <property type="term" value="P:cell differentiation"/>
    <property type="evidence" value="ECO:0000318"/>
    <property type="project" value="GO_Central"/>
</dbReference>
<evidence type="ECO:0000256" key="7">
    <source>
        <dbReference type="ARBA" id="ARBA00022840"/>
    </source>
</evidence>
<dbReference type="FunCoup" id="Q8WQM5">
    <property type="interactions" value="1360"/>
</dbReference>
<dbReference type="SMART" id="SM00326">
    <property type="entry name" value="SH3"/>
    <property type="match status" value="1"/>
</dbReference>
<accession>Q8WQM5</accession>
<dbReference type="Pfam" id="PF07714">
    <property type="entry name" value="PK_Tyr_Ser-Thr"/>
    <property type="match status" value="1"/>
</dbReference>
<dbReference type="PROSITE" id="PS50001">
    <property type="entry name" value="SH2"/>
    <property type="match status" value="1"/>
</dbReference>
<name>Q8WQM5_STRPU</name>
<proteinExistence type="evidence at transcript level"/>
<protein>
    <recommendedName>
        <fullName evidence="15">Tyrosine-protein kinase</fullName>
        <ecNumber evidence="15">2.7.10.2</ecNumber>
    </recommendedName>
</protein>
<evidence type="ECO:0000313" key="22">
    <source>
        <dbReference type="Proteomes" id="UP000007110"/>
    </source>
</evidence>
<dbReference type="Pfam" id="PF00017">
    <property type="entry name" value="SH2"/>
    <property type="match status" value="1"/>
</dbReference>
<feature type="domain" description="SH2" evidence="17">
    <location>
        <begin position="126"/>
        <end position="224"/>
    </location>
</feature>
<evidence type="ECO:0000256" key="13">
    <source>
        <dbReference type="PROSITE-ProRule" id="PRU00192"/>
    </source>
</evidence>
<dbReference type="CDD" id="cd11845">
    <property type="entry name" value="SH3_Src_like"/>
    <property type="match status" value="1"/>
</dbReference>
<dbReference type="InterPro" id="IPR000719">
    <property type="entry name" value="Prot_kinase_dom"/>
</dbReference>
<dbReference type="InterPro" id="IPR001245">
    <property type="entry name" value="Ser-Thr/Tyr_kinase_cat_dom"/>
</dbReference>
<evidence type="ECO:0000256" key="9">
    <source>
        <dbReference type="ARBA" id="ARBA00023137"/>
    </source>
</evidence>
<dbReference type="RefSeq" id="NP_999783.1">
    <property type="nucleotide sequence ID" value="NM_214618.1"/>
</dbReference>
<sequence length="511" mass="57727">MGCVNSTSKSKGDNYRPGQGQTTSPSHNQQSFPDHNTSRTSQFDRAPPGMIIPPANKPKAVAHPYTALYDYDARSEDDLDFKKGDILDVTKTEGDWWLARSQKTGKEGYIPSNYVAPVDSMKREDWYFGKCARKDAEKKLIAIGINKGQFIVRDGEANPGTFSLSVRDNDPQKGDHVKHYRIRKMDGGNGFFITQRSVFPTLSELVRHYQSNIDGLCCILSRACPKENPNTIGLGKDRWEIPRESLRMTRRLGHGQFGEVWQGVWNGNTPVAVKTLKEGTMSPAAFLAEANVMKKVRHERLVQLYAVCSDREPIYIVTELMSNGSLLDYLKDGTGKDTKLTTHVDMGAQIASGMAYLESMNFVHRDLAARNVLVGEGNVVKVADFGLARLIEEDEYMARVGAKFPIKWTAPEAALHGRFTIKSDVWSFGILMTEIVTFGRIPYPGMTNREVLDQVDLGYRMPKMHHCPDSLYEIMLKCWHKDPQQRPTFEFLHFCLDDYFVSTEPNYKEAD</sequence>
<evidence type="ECO:0000256" key="11">
    <source>
        <dbReference type="ARBA" id="ARBA00051245"/>
    </source>
</evidence>
<reference evidence="22" key="2">
    <citation type="submission" date="2015-02" db="EMBL/GenBank/DDBJ databases">
        <title>Genome sequencing for Strongylocentrotus purpuratus.</title>
        <authorList>
            <person name="Murali S."/>
            <person name="Liu Y."/>
            <person name="Vee V."/>
            <person name="English A."/>
            <person name="Wang M."/>
            <person name="Skinner E."/>
            <person name="Han Y."/>
            <person name="Muzny D.M."/>
            <person name="Worley K.C."/>
            <person name="Gibbs R.A."/>
        </authorList>
    </citation>
    <scope>NUCLEOTIDE SEQUENCE</scope>
</reference>
<dbReference type="InterPro" id="IPR011009">
    <property type="entry name" value="Kinase-like_dom_sf"/>
</dbReference>
<evidence type="ECO:0000313" key="21">
    <source>
        <dbReference type="EnsemblMetazoa" id="NP_999783"/>
    </source>
</evidence>
<keyword evidence="2" id="KW-0597">Phosphoprotein</keyword>
<evidence type="ECO:0000256" key="12">
    <source>
        <dbReference type="PROSITE-ProRule" id="PRU00191"/>
    </source>
</evidence>
<keyword evidence="9 15" id="KW-0829">Tyrosine-protein kinase</keyword>
<evidence type="ECO:0000259" key="19">
    <source>
        <dbReference type="PROSITE" id="PS50011"/>
    </source>
</evidence>
<dbReference type="FunFam" id="1.10.510.10:FF:000318">
    <property type="entry name" value="Tyrosine-protein kinase"/>
    <property type="match status" value="1"/>
</dbReference>
<dbReference type="GO" id="GO:0004715">
    <property type="term" value="F:non-membrane spanning protein tyrosine kinase activity"/>
    <property type="evidence" value="ECO:0000318"/>
    <property type="project" value="GO_Central"/>
</dbReference>
<keyword evidence="10" id="KW-0449">Lipoprotein</keyword>
<dbReference type="InterPro" id="IPR050198">
    <property type="entry name" value="Non-receptor_tyrosine_kinases"/>
</dbReference>
<dbReference type="CDD" id="cd05034">
    <property type="entry name" value="PTKc_Src_like"/>
    <property type="match status" value="1"/>
</dbReference>
<keyword evidence="1 13" id="KW-0728">SH3 domain</keyword>
<dbReference type="GO" id="GO:0005524">
    <property type="term" value="F:ATP binding"/>
    <property type="evidence" value="ECO:0007669"/>
    <property type="project" value="UniProtKB-UniRule"/>
</dbReference>
<dbReference type="AlphaFoldDB" id="Q8WQM5"/>
<dbReference type="SUPFAM" id="SSF50044">
    <property type="entry name" value="SH3-domain"/>
    <property type="match status" value="1"/>
</dbReference>
<keyword evidence="4" id="KW-0519">Myristate</keyword>
<evidence type="ECO:0000259" key="17">
    <source>
        <dbReference type="PROSITE" id="PS50001"/>
    </source>
</evidence>
<evidence type="ECO:0000313" key="20">
    <source>
        <dbReference type="EMBL" id="AAL50111.1"/>
    </source>
</evidence>
<dbReference type="KEGG" id="spu:373472"/>
<dbReference type="PANTHER" id="PTHR24418">
    <property type="entry name" value="TYROSINE-PROTEIN KINASE"/>
    <property type="match status" value="1"/>
</dbReference>
<dbReference type="InParanoid" id="Q8WQM5"/>
<dbReference type="OMA" id="APVDSMK"/>
<keyword evidence="5 14" id="KW-0547">Nucleotide-binding</keyword>
<dbReference type="eggNOG" id="KOG0197">
    <property type="taxonomic scope" value="Eukaryota"/>
</dbReference>
<organism evidence="20">
    <name type="scientific">Strongylocentrotus purpuratus</name>
    <name type="common">Purple sea urchin</name>
    <dbReference type="NCBI Taxonomy" id="7668"/>
    <lineage>
        <taxon>Eukaryota</taxon>
        <taxon>Metazoa</taxon>
        <taxon>Echinodermata</taxon>
        <taxon>Eleutherozoa</taxon>
        <taxon>Echinozoa</taxon>
        <taxon>Echinoidea</taxon>
        <taxon>Euechinoidea</taxon>
        <taxon>Echinacea</taxon>
        <taxon>Camarodonta</taxon>
        <taxon>Echinidea</taxon>
        <taxon>Strongylocentrotidae</taxon>
        <taxon>Strongylocentrotus</taxon>
    </lineage>
</organism>
<dbReference type="InterPro" id="IPR036028">
    <property type="entry name" value="SH3-like_dom_sf"/>
</dbReference>
<feature type="binding site" evidence="14">
    <location>
        <position position="274"/>
    </location>
    <ligand>
        <name>ATP</name>
        <dbReference type="ChEBI" id="CHEBI:30616"/>
    </ligand>
</feature>
<dbReference type="SMART" id="SM00252">
    <property type="entry name" value="SH2"/>
    <property type="match status" value="1"/>
</dbReference>
<dbReference type="Gene3D" id="3.30.200.20">
    <property type="entry name" value="Phosphorylase Kinase, domain 1"/>
    <property type="match status" value="1"/>
</dbReference>